<sequence>MKRFHVNVRVNNLQESVDFYSALFAVEPTVQKNDYAKWMLEDPRINFAISLHPEHAGIEHLGIQVENEHELAQVYINMKKAKGVIREEGKCTCCYAKSEKSWITDPQGVDWETFYTFGEVTVYGEGRNAHPGKETLEPGKYSINSFGHVLVK</sequence>
<dbReference type="PANTHER" id="PTHR41294:SF1">
    <property type="entry name" value="CADMIUM-INDUCED PROTEIN CADI"/>
    <property type="match status" value="1"/>
</dbReference>
<reference evidence="3" key="1">
    <citation type="journal article" date="2019" name="Int. J. Syst. Evol. Microbiol.">
        <title>The Global Catalogue of Microorganisms (GCM) 10K type strain sequencing project: providing services to taxonomists for standard genome sequencing and annotation.</title>
        <authorList>
            <consortium name="The Broad Institute Genomics Platform"/>
            <consortium name="The Broad Institute Genome Sequencing Center for Infectious Disease"/>
            <person name="Wu L."/>
            <person name="Ma J."/>
        </authorList>
    </citation>
    <scope>NUCLEOTIDE SEQUENCE [LARGE SCALE GENOMIC DNA]</scope>
    <source>
        <strain evidence="3">JCM 16545</strain>
    </source>
</reference>
<dbReference type="Proteomes" id="UP001597369">
    <property type="component" value="Unassembled WGS sequence"/>
</dbReference>
<accession>A0ABW4WXH2</accession>
<dbReference type="InterPro" id="IPR049789">
    <property type="entry name" value="ArsI/CadI-like"/>
</dbReference>
<evidence type="ECO:0000313" key="2">
    <source>
        <dbReference type="EMBL" id="MFD2067339.1"/>
    </source>
</evidence>
<dbReference type="InterPro" id="IPR004360">
    <property type="entry name" value="Glyas_Fos-R_dOase_dom"/>
</dbReference>
<dbReference type="SUPFAM" id="SSF54593">
    <property type="entry name" value="Glyoxalase/Bleomycin resistance protein/Dihydroxybiphenyl dioxygenase"/>
    <property type="match status" value="1"/>
</dbReference>
<dbReference type="InterPro" id="IPR037523">
    <property type="entry name" value="VOC_core"/>
</dbReference>
<dbReference type="RefSeq" id="WP_229960766.1">
    <property type="nucleotide sequence ID" value="NZ_JAJJWI010000009.1"/>
</dbReference>
<proteinExistence type="predicted"/>
<dbReference type="PROSITE" id="PS51819">
    <property type="entry name" value="VOC"/>
    <property type="match status" value="1"/>
</dbReference>
<dbReference type="Gene3D" id="3.10.180.10">
    <property type="entry name" value="2,3-Dihydroxybiphenyl 1,2-Dioxygenase, domain 1"/>
    <property type="match status" value="1"/>
</dbReference>
<dbReference type="InterPro" id="IPR029068">
    <property type="entry name" value="Glyas_Bleomycin-R_OHBP_Dase"/>
</dbReference>
<protein>
    <submittedName>
        <fullName evidence="2">ArsI/CadI family heavy metal resistance metalloenzyme</fullName>
    </submittedName>
</protein>
<organism evidence="2 3">
    <name type="scientific">Pontibacter silvestris</name>
    <dbReference type="NCBI Taxonomy" id="2305183"/>
    <lineage>
        <taxon>Bacteria</taxon>
        <taxon>Pseudomonadati</taxon>
        <taxon>Bacteroidota</taxon>
        <taxon>Cytophagia</taxon>
        <taxon>Cytophagales</taxon>
        <taxon>Hymenobacteraceae</taxon>
        <taxon>Pontibacter</taxon>
    </lineage>
</organism>
<evidence type="ECO:0000313" key="3">
    <source>
        <dbReference type="Proteomes" id="UP001597369"/>
    </source>
</evidence>
<evidence type="ECO:0000259" key="1">
    <source>
        <dbReference type="PROSITE" id="PS51819"/>
    </source>
</evidence>
<comment type="caution">
    <text evidence="2">The sequence shown here is derived from an EMBL/GenBank/DDBJ whole genome shotgun (WGS) entry which is preliminary data.</text>
</comment>
<gene>
    <name evidence="2" type="ORF">ACFSKU_10635</name>
</gene>
<dbReference type="PANTHER" id="PTHR41294">
    <property type="entry name" value="CADMIUM-INDUCED PROTEIN CADI"/>
    <property type="match status" value="1"/>
</dbReference>
<name>A0ABW4WXH2_9BACT</name>
<keyword evidence="3" id="KW-1185">Reference proteome</keyword>
<dbReference type="NCBIfam" id="NF041414">
    <property type="entry name" value="ArsI_CadI_VOC"/>
    <property type="match status" value="1"/>
</dbReference>
<dbReference type="Pfam" id="PF00903">
    <property type="entry name" value="Glyoxalase"/>
    <property type="match status" value="1"/>
</dbReference>
<dbReference type="InterPro" id="IPR052393">
    <property type="entry name" value="Cadmium-induced_rsp"/>
</dbReference>
<feature type="domain" description="VOC" evidence="1">
    <location>
        <begin position="2"/>
        <end position="116"/>
    </location>
</feature>
<dbReference type="EMBL" id="JBHUHV010000029">
    <property type="protein sequence ID" value="MFD2067339.1"/>
    <property type="molecule type" value="Genomic_DNA"/>
</dbReference>